<organism evidence="1 2">
    <name type="scientific">Ferrovibrio xuzhouensis</name>
    <dbReference type="NCBI Taxonomy" id="1576914"/>
    <lineage>
        <taxon>Bacteria</taxon>
        <taxon>Pseudomonadati</taxon>
        <taxon>Pseudomonadota</taxon>
        <taxon>Alphaproteobacteria</taxon>
        <taxon>Rhodospirillales</taxon>
        <taxon>Rhodospirillaceae</taxon>
        <taxon>Ferrovibrio</taxon>
    </lineage>
</organism>
<evidence type="ECO:0000313" key="2">
    <source>
        <dbReference type="Proteomes" id="UP001595711"/>
    </source>
</evidence>
<gene>
    <name evidence="1" type="ORF">ACFOOQ_07805</name>
</gene>
<dbReference type="EMBL" id="JBHRYJ010000001">
    <property type="protein sequence ID" value="MFC3675443.1"/>
    <property type="molecule type" value="Genomic_DNA"/>
</dbReference>
<name>A0ABV7VEG8_9PROT</name>
<protein>
    <submittedName>
        <fullName evidence="1">Uncharacterized protein</fullName>
    </submittedName>
</protein>
<accession>A0ABV7VEG8</accession>
<comment type="caution">
    <text evidence="1">The sequence shown here is derived from an EMBL/GenBank/DDBJ whole genome shotgun (WGS) entry which is preliminary data.</text>
</comment>
<reference evidence="2" key="1">
    <citation type="journal article" date="2019" name="Int. J. Syst. Evol. Microbiol.">
        <title>The Global Catalogue of Microorganisms (GCM) 10K type strain sequencing project: providing services to taxonomists for standard genome sequencing and annotation.</title>
        <authorList>
            <consortium name="The Broad Institute Genomics Platform"/>
            <consortium name="The Broad Institute Genome Sequencing Center for Infectious Disease"/>
            <person name="Wu L."/>
            <person name="Ma J."/>
        </authorList>
    </citation>
    <scope>NUCLEOTIDE SEQUENCE [LARGE SCALE GENOMIC DNA]</scope>
    <source>
        <strain evidence="2">KCTC 42182</strain>
    </source>
</reference>
<sequence>MAAEFRKVAAIASPDNAAKYEGFAKRAETGEFDDYADTYVCPVTQLYLELTAAGFTKFAARVANGEFDATKEESDEWARSPSGQAAAKRLPPEMREIFGLKLNN</sequence>
<proteinExistence type="predicted"/>
<dbReference type="Proteomes" id="UP001595711">
    <property type="component" value="Unassembled WGS sequence"/>
</dbReference>
<keyword evidence="2" id="KW-1185">Reference proteome</keyword>
<evidence type="ECO:0000313" key="1">
    <source>
        <dbReference type="EMBL" id="MFC3675443.1"/>
    </source>
</evidence>